<proteinExistence type="predicted"/>
<dbReference type="Proteomes" id="UP000820818">
    <property type="component" value="Linkage Group LG6"/>
</dbReference>
<keyword evidence="3" id="KW-1185">Reference proteome</keyword>
<dbReference type="AlphaFoldDB" id="A0AAD5PTW8"/>
<protein>
    <submittedName>
        <fullName evidence="2">Uncharacterized protein</fullName>
    </submittedName>
</protein>
<evidence type="ECO:0000313" key="3">
    <source>
        <dbReference type="Proteomes" id="UP000820818"/>
    </source>
</evidence>
<dbReference type="EMBL" id="WJBH02000006">
    <property type="protein sequence ID" value="KAI9556574.1"/>
    <property type="molecule type" value="Genomic_DNA"/>
</dbReference>
<organism evidence="2 3">
    <name type="scientific">Daphnia sinensis</name>
    <dbReference type="NCBI Taxonomy" id="1820382"/>
    <lineage>
        <taxon>Eukaryota</taxon>
        <taxon>Metazoa</taxon>
        <taxon>Ecdysozoa</taxon>
        <taxon>Arthropoda</taxon>
        <taxon>Crustacea</taxon>
        <taxon>Branchiopoda</taxon>
        <taxon>Diplostraca</taxon>
        <taxon>Cladocera</taxon>
        <taxon>Anomopoda</taxon>
        <taxon>Daphniidae</taxon>
        <taxon>Daphnia</taxon>
        <taxon>Daphnia similis group</taxon>
    </lineage>
</organism>
<evidence type="ECO:0000313" key="2">
    <source>
        <dbReference type="EMBL" id="KAI9556574.1"/>
    </source>
</evidence>
<feature type="chain" id="PRO_5042195403" evidence="1">
    <location>
        <begin position="29"/>
        <end position="582"/>
    </location>
</feature>
<feature type="signal peptide" evidence="1">
    <location>
        <begin position="1"/>
        <end position="28"/>
    </location>
</feature>
<name>A0AAD5PTW8_9CRUS</name>
<sequence>MCIRHPTTSSKHISSLWYLLTVIFAVKCGVTPSIDVDIFSVRSPTTCFKDDLIPILKITGNEFTVKVSQVPEPGSINKYFLQSEGANLRSNAVAWMSTQNQSSFNFSITGNLFNDPVEFHFDYIPGETNGFFHYPKSAKKLSFWLKKMTDQQEDEMQNTPWNFFSEYLIEDTTFMNGTFSTNCNLSETYSKSMCVYKSVFNLQANQLSWIADGKIHRSSDSAILSARLTGSASHQSRDPLFFNANWNTSQETFVLTSDLVLGELSLLSLTIKSSSLNGWQLNLEVVSFAFDWQWFSSWSIIPKQDGREVTGISEGNYLFLPSSIPIRYRFGLLENNSTSQVFALRHNISSALYRFEGNMTIDVKPTDSVPEIVTKITQKIHTPSLERPLRLDLQQIFHQSGYWTWETVVLRSGLFDMHVSGHWNDTILQHYRKLFQIHSHDEDCLPSVNVKLDYSGRRRFYHRMSYPFLACTYGLLVQLSESSGFVPAEVKILYQDEFKTNHSRSILQLKLSEVNSILNAQVSVEWLEINRVIAAIKNQLDKLTNWMADEQHPINQLLEPILRRPTLAKSFSDALKWLENYS</sequence>
<gene>
    <name evidence="2" type="ORF">GHT06_016364</name>
</gene>
<reference evidence="2 3" key="1">
    <citation type="submission" date="2022-05" db="EMBL/GenBank/DDBJ databases">
        <title>A multi-omics perspective on studying reproductive biology in Daphnia sinensis.</title>
        <authorList>
            <person name="Jia J."/>
        </authorList>
    </citation>
    <scope>NUCLEOTIDE SEQUENCE [LARGE SCALE GENOMIC DNA]</scope>
    <source>
        <strain evidence="2 3">WSL</strain>
    </source>
</reference>
<accession>A0AAD5PTW8</accession>
<evidence type="ECO:0000256" key="1">
    <source>
        <dbReference type="SAM" id="SignalP"/>
    </source>
</evidence>
<keyword evidence="1" id="KW-0732">Signal</keyword>
<comment type="caution">
    <text evidence="2">The sequence shown here is derived from an EMBL/GenBank/DDBJ whole genome shotgun (WGS) entry which is preliminary data.</text>
</comment>